<feature type="transmembrane region" description="Helical" evidence="2">
    <location>
        <begin position="618"/>
        <end position="643"/>
    </location>
</feature>
<feature type="transmembrane region" description="Helical" evidence="2">
    <location>
        <begin position="61"/>
        <end position="81"/>
    </location>
</feature>
<dbReference type="SMART" id="SM00460">
    <property type="entry name" value="TGc"/>
    <property type="match status" value="1"/>
</dbReference>
<evidence type="ECO:0000256" key="2">
    <source>
        <dbReference type="SAM" id="Phobius"/>
    </source>
</evidence>
<evidence type="ECO:0000313" key="5">
    <source>
        <dbReference type="Proteomes" id="UP000092582"/>
    </source>
</evidence>
<dbReference type="PANTHER" id="PTHR42736">
    <property type="entry name" value="PROTEIN-GLUTAMINE GAMMA-GLUTAMYLTRANSFERASE"/>
    <property type="match status" value="1"/>
</dbReference>
<evidence type="ECO:0000256" key="1">
    <source>
        <dbReference type="SAM" id="MobiDB-lite"/>
    </source>
</evidence>
<dbReference type="InterPro" id="IPR021878">
    <property type="entry name" value="TgpA_N"/>
</dbReference>
<keyword evidence="5" id="KW-1185">Reference proteome</keyword>
<dbReference type="InterPro" id="IPR038765">
    <property type="entry name" value="Papain-like_cys_pep_sf"/>
</dbReference>
<dbReference type="RefSeq" id="WP_066593755.1">
    <property type="nucleotide sequence ID" value="NZ_CP016282.1"/>
</dbReference>
<feature type="transmembrane region" description="Helical" evidence="2">
    <location>
        <begin position="174"/>
        <end position="191"/>
    </location>
</feature>
<dbReference type="Proteomes" id="UP000092582">
    <property type="component" value="Chromosome 1"/>
</dbReference>
<keyword evidence="2" id="KW-0472">Membrane</keyword>
<keyword evidence="2" id="KW-0812">Transmembrane</keyword>
<protein>
    <recommendedName>
        <fullName evidence="3">Transglutaminase-like domain-containing protein</fullName>
    </recommendedName>
</protein>
<dbReference type="Pfam" id="PF01841">
    <property type="entry name" value="Transglut_core"/>
    <property type="match status" value="1"/>
</dbReference>
<gene>
    <name evidence="4" type="ORF">PA27867_0849</name>
</gene>
<dbReference type="InterPro" id="IPR002931">
    <property type="entry name" value="Transglutaminase-like"/>
</dbReference>
<evidence type="ECO:0000313" key="4">
    <source>
        <dbReference type="EMBL" id="ANP71816.1"/>
    </source>
</evidence>
<dbReference type="OrthoDB" id="3651060at2"/>
<dbReference type="AlphaFoldDB" id="A0A1B1BH27"/>
<feature type="transmembrane region" description="Helical" evidence="2">
    <location>
        <begin position="35"/>
        <end position="54"/>
    </location>
</feature>
<feature type="transmembrane region" description="Helical" evidence="2">
    <location>
        <begin position="150"/>
        <end position="168"/>
    </location>
</feature>
<dbReference type="InterPro" id="IPR052901">
    <property type="entry name" value="Bact_TGase-like"/>
</dbReference>
<name>A0A1B1BH27_9MICO</name>
<organism evidence="4 5">
    <name type="scientific">Cryobacterium arcticum</name>
    <dbReference type="NCBI Taxonomy" id="670052"/>
    <lineage>
        <taxon>Bacteria</taxon>
        <taxon>Bacillati</taxon>
        <taxon>Actinomycetota</taxon>
        <taxon>Actinomycetes</taxon>
        <taxon>Micrococcales</taxon>
        <taxon>Microbacteriaceae</taxon>
        <taxon>Cryobacterium</taxon>
    </lineage>
</organism>
<dbReference type="PATRIC" id="fig|670052.7.peg.878"/>
<dbReference type="Gene3D" id="3.10.620.30">
    <property type="match status" value="1"/>
</dbReference>
<feature type="region of interest" description="Disordered" evidence="1">
    <location>
        <begin position="553"/>
        <end position="608"/>
    </location>
</feature>
<reference evidence="4 5" key="1">
    <citation type="submission" date="2016-06" db="EMBL/GenBank/DDBJ databases">
        <title>Genome sequencing of Cryobacterium arcticum PAMC 27867.</title>
        <authorList>
            <person name="Lee J."/>
            <person name="Kim O.-S."/>
        </authorList>
    </citation>
    <scope>NUCLEOTIDE SEQUENCE [LARGE SCALE GENOMIC DNA]</scope>
    <source>
        <strain evidence="4 5">PAMC 27867</strain>
    </source>
</reference>
<feature type="domain" description="Transglutaminase-like" evidence="3">
    <location>
        <begin position="495"/>
        <end position="559"/>
    </location>
</feature>
<feature type="transmembrane region" description="Helical" evidence="2">
    <location>
        <begin position="216"/>
        <end position="238"/>
    </location>
</feature>
<dbReference type="STRING" id="670052.PA27867_0849"/>
<dbReference type="KEGG" id="cart:PA27867_0849"/>
<feature type="region of interest" description="Disordered" evidence="1">
    <location>
        <begin position="756"/>
        <end position="782"/>
    </location>
</feature>
<feature type="transmembrane region" description="Helical" evidence="2">
    <location>
        <begin position="120"/>
        <end position="143"/>
    </location>
</feature>
<sequence length="782" mass="81087">MTAHGTRWILGNTAAMLAATAVAATALWPVYQSTAFVQLVAVTAVLGCGIAVAGRVWRWPAWLVAAATLAGYLLVGVPLAIPGRALFGVLPTPAGLAELVPATALSWKQLVTIVLPVGSYQALLVPALILVLGSTVIGLTVALRSRAAETALLAPALLFVAGIILGPGTAESPGLRGLALFTVLVLWLLWLGHERRRHRLTVSGGRARPVGARRPAALRVAALTALSLLVAVGAGSLASSALPPTATRDVLRTRVQAPFDVRAYPSPLTGFRGYLAADRADAVLFEVSGLPAGGRIRLATLDDYDGVVYAVGSADAASGTADSGTFTRLPYRLDQSAVAGDEVTLTVTVQDYSGVWVPGAGALERIRFTGPAASELQDSFVYNNLGGTAAVIAGLGRGDGYTSTSVVPSTTGDLADALPGTAVLPPIGVLPDGLDETLAGYLRPGDSTGERLQAMLDGLAADGYVSSGAAGEPASRSGHGADRISELLDDQPMLGDAEQYAVTAALMARQIGFPARVVLGFAPDGDGDGGPTAVTGADVSAWIEVQTLADGWVSLDPTPPVRDIPESQPEDPTQVARPQTVLPPAVPDTADQIDPAPPESSTADDPPTADPFWGVVRLVVAVVGWSALGLLVLAAPFLAVILAKWRRRRRRRRAPGAVDRVVGGWREFADTATDYRIDVPGQATRAELARSVGGVRAAWLAAEVDRAVFAPDGAAQADGDAVWVSVRELRTSLGAGRTRRERMRAAVSVRSFGRYAKKTTGREGRRRRRPGGTGASTKGTGT</sequence>
<proteinExistence type="predicted"/>
<feature type="transmembrane region" description="Helical" evidence="2">
    <location>
        <begin position="9"/>
        <end position="29"/>
    </location>
</feature>
<dbReference type="EMBL" id="CP016282">
    <property type="protein sequence ID" value="ANP71816.1"/>
    <property type="molecule type" value="Genomic_DNA"/>
</dbReference>
<feature type="compositionally biased region" description="Basic residues" evidence="1">
    <location>
        <begin position="756"/>
        <end position="770"/>
    </location>
</feature>
<accession>A0A1B1BH27</accession>
<keyword evidence="2" id="KW-1133">Transmembrane helix</keyword>
<evidence type="ECO:0000259" key="3">
    <source>
        <dbReference type="SMART" id="SM00460"/>
    </source>
</evidence>
<dbReference type="PANTHER" id="PTHR42736:SF1">
    <property type="entry name" value="PROTEIN-GLUTAMINE GAMMA-GLUTAMYLTRANSFERASE"/>
    <property type="match status" value="1"/>
</dbReference>
<dbReference type="Pfam" id="PF11992">
    <property type="entry name" value="TgpA_N"/>
    <property type="match status" value="1"/>
</dbReference>
<dbReference type="SUPFAM" id="SSF54001">
    <property type="entry name" value="Cysteine proteinases"/>
    <property type="match status" value="1"/>
</dbReference>